<dbReference type="InterPro" id="IPR056644">
    <property type="entry name" value="DUF7742"/>
</dbReference>
<accession>A0A2U2C8Y5</accession>
<keyword evidence="3" id="KW-1185">Reference proteome</keyword>
<feature type="domain" description="DUF7742" evidence="1">
    <location>
        <begin position="3"/>
        <end position="88"/>
    </location>
</feature>
<evidence type="ECO:0000313" key="3">
    <source>
        <dbReference type="Proteomes" id="UP000244940"/>
    </source>
</evidence>
<evidence type="ECO:0000259" key="1">
    <source>
        <dbReference type="Pfam" id="PF24891"/>
    </source>
</evidence>
<name>A0A2U2C8Y5_9RHOB</name>
<organism evidence="2 3">
    <name type="scientific">Pararhodobacter marinus</name>
    <dbReference type="NCBI Taxonomy" id="2184063"/>
    <lineage>
        <taxon>Bacteria</taxon>
        <taxon>Pseudomonadati</taxon>
        <taxon>Pseudomonadota</taxon>
        <taxon>Alphaproteobacteria</taxon>
        <taxon>Rhodobacterales</taxon>
        <taxon>Paracoccaceae</taxon>
        <taxon>Pararhodobacter</taxon>
    </lineage>
</organism>
<dbReference type="AlphaFoldDB" id="A0A2U2C8Y5"/>
<dbReference type="Pfam" id="PF24891">
    <property type="entry name" value="DUF7742"/>
    <property type="match status" value="1"/>
</dbReference>
<evidence type="ECO:0000313" key="2">
    <source>
        <dbReference type="EMBL" id="PWE28254.1"/>
    </source>
</evidence>
<protein>
    <recommendedName>
        <fullName evidence="1">DUF7742 domain-containing protein</fullName>
    </recommendedName>
</protein>
<dbReference type="Proteomes" id="UP000244940">
    <property type="component" value="Unassembled WGS sequence"/>
</dbReference>
<comment type="caution">
    <text evidence="2">The sequence shown here is derived from an EMBL/GenBank/DDBJ whole genome shotgun (WGS) entry which is preliminary data.</text>
</comment>
<dbReference type="EMBL" id="QEYD01000007">
    <property type="protein sequence ID" value="PWE28254.1"/>
    <property type="molecule type" value="Genomic_DNA"/>
</dbReference>
<sequence length="95" mass="10054">MAPVTLTDIAAAARVLLALPEARRRAGMAALIARAELAARHRAATGRCHPLYGNGTLLSAALVHPGRDPARPGAPDYLACLALVTEMLCIHHTRR</sequence>
<proteinExistence type="predicted"/>
<gene>
    <name evidence="2" type="ORF">C4N9_13005</name>
</gene>
<reference evidence="2 3" key="1">
    <citation type="submission" date="2018-05" db="EMBL/GenBank/DDBJ databases">
        <title>Pararhodobacter marina sp. nov., isolated from deep-sea water of the Indian Ocean.</title>
        <authorList>
            <person name="Lai Q.Sr."/>
            <person name="Liu X."/>
            <person name="Shao Z."/>
        </authorList>
    </citation>
    <scope>NUCLEOTIDE SEQUENCE [LARGE SCALE GENOMIC DNA]</scope>
    <source>
        <strain evidence="2 3">CIC4N-9</strain>
    </source>
</reference>